<evidence type="ECO:0000313" key="3">
    <source>
        <dbReference type="Proteomes" id="UP000270757"/>
    </source>
</evidence>
<dbReference type="EMBL" id="QZWB01000002">
    <property type="protein sequence ID" value="RJT48726.1"/>
    <property type="molecule type" value="Genomic_DNA"/>
</dbReference>
<name>A0A3A5M262_9GAMM</name>
<dbReference type="Proteomes" id="UP000270757">
    <property type="component" value="Unassembled WGS sequence"/>
</dbReference>
<keyword evidence="1" id="KW-0472">Membrane</keyword>
<organism evidence="2 3">
    <name type="scientific">Legionella taurinensis</name>
    <dbReference type="NCBI Taxonomy" id="70611"/>
    <lineage>
        <taxon>Bacteria</taxon>
        <taxon>Pseudomonadati</taxon>
        <taxon>Pseudomonadota</taxon>
        <taxon>Gammaproteobacteria</taxon>
        <taxon>Legionellales</taxon>
        <taxon>Legionellaceae</taxon>
        <taxon>Legionella</taxon>
    </lineage>
</organism>
<comment type="caution">
    <text evidence="2">The sequence shown here is derived from an EMBL/GenBank/DDBJ whole genome shotgun (WGS) entry which is preliminary data.</text>
</comment>
<dbReference type="GeneID" id="48946121"/>
<keyword evidence="1" id="KW-0812">Transmembrane</keyword>
<feature type="transmembrane region" description="Helical" evidence="1">
    <location>
        <begin position="225"/>
        <end position="248"/>
    </location>
</feature>
<dbReference type="AlphaFoldDB" id="A0A3A5M262"/>
<sequence>MMKTKKIPYYLFLFLLTAGASLILGFLSFGGMYALLPLLPLAFTAFGLSVAYEGEIYFQNIKGAFNKITGRDYLKRYLANQYLLEKFPKEEEFNSNEPLPQFFIDYRAQLLEMEKFKHVKLNAASRKRKKQLKQRLRDMENWFALQLFAKDDEGEGMLPLTPYESRLREWLKTHQQKESQDLLASRQRLYRVVQAFSVLAAVFMGIGTTYLLVGEFATIPLLATIPFGFLPAIILPMAIVAGTAYGFLTYNAITDMINNDTLRKWYRRLRDDFKQGVTVKNVFMAVTAVLLLGLATALTICTAGTWWTVAKNAQPLFGWMVKIPSFVMGVINPIITGFSALIFNLENTADSLNIIYSALNSGRNFFQRAITRLSKWGGELYARENWGQILNPFRLILKLTIVPLRILFFFGHLVSIGVTADRVPGIPEILSAVLGIVSEGFEDMHYFMSHSHEHRHTDFRDVLNERLGKEHGHSHEADLPTRMLRFIFIPIYFLAALWDYGFSQLNNPEVNQRSPHADFKSAWNKQRGNPFDSETKENVVVETQPSEEWETEQALYHVNLYRQEHFRPTLLKPEVADKKSKKLQELDKSLRSGEARAHELVKNEARNPVYKTHRFFSKGPTQTEAFLEKLSNRISPAA</sequence>
<gene>
    <name evidence="2" type="ORF">D6J04_03065</name>
</gene>
<evidence type="ECO:0000256" key="1">
    <source>
        <dbReference type="SAM" id="Phobius"/>
    </source>
</evidence>
<feature type="transmembrane region" description="Helical" evidence="1">
    <location>
        <begin position="192"/>
        <end position="213"/>
    </location>
</feature>
<feature type="transmembrane region" description="Helical" evidence="1">
    <location>
        <begin position="282"/>
        <end position="306"/>
    </location>
</feature>
<feature type="transmembrane region" description="Helical" evidence="1">
    <location>
        <begin position="326"/>
        <end position="345"/>
    </location>
</feature>
<feature type="transmembrane region" description="Helical" evidence="1">
    <location>
        <begin position="33"/>
        <end position="52"/>
    </location>
</feature>
<reference evidence="2 3" key="1">
    <citation type="submission" date="2018-09" db="EMBL/GenBank/DDBJ databases">
        <title>Draft genome sequences of Legionella taurinensis isolated from water samples.</title>
        <authorList>
            <person name="Chakeri A."/>
            <person name="Allerberger F."/>
            <person name="Kundi M."/>
            <person name="Ruppitsch W."/>
            <person name="Schmid D."/>
        </authorList>
    </citation>
    <scope>NUCLEOTIDE SEQUENCE [LARGE SCALE GENOMIC DNA]</scope>
    <source>
        <strain evidence="2 3">4570-18-6</strain>
    </source>
</reference>
<accession>A0A3A5M262</accession>
<keyword evidence="1" id="KW-1133">Transmembrane helix</keyword>
<feature type="transmembrane region" description="Helical" evidence="1">
    <location>
        <begin position="7"/>
        <end position="27"/>
    </location>
</feature>
<dbReference type="RefSeq" id="WP_115300288.1">
    <property type="nucleotide sequence ID" value="NZ_CAAAIR010000003.1"/>
</dbReference>
<evidence type="ECO:0000313" key="2">
    <source>
        <dbReference type="EMBL" id="RJT48726.1"/>
    </source>
</evidence>
<protein>
    <submittedName>
        <fullName evidence="2">Uncharacterized protein</fullName>
    </submittedName>
</protein>
<proteinExistence type="predicted"/>